<evidence type="ECO:0000313" key="5">
    <source>
        <dbReference type="Proteomes" id="UP000010301"/>
    </source>
</evidence>
<comment type="caution">
    <text evidence="4">The sequence shown here is derived from an EMBL/GenBank/DDBJ whole genome shotgun (WGS) entry which is preliminary data.</text>
</comment>
<dbReference type="InterPro" id="IPR016181">
    <property type="entry name" value="Acyl_CoA_acyltransferase"/>
</dbReference>
<keyword evidence="1 4" id="KW-0808">Transferase</keyword>
<dbReference type="RefSeq" id="WP_006546232.1">
    <property type="nucleotide sequence ID" value="NZ_DS999540.1"/>
</dbReference>
<evidence type="ECO:0000256" key="2">
    <source>
        <dbReference type="ARBA" id="ARBA00023315"/>
    </source>
</evidence>
<dbReference type="InterPro" id="IPR000182">
    <property type="entry name" value="GNAT_dom"/>
</dbReference>
<feature type="domain" description="N-acetyltransferase" evidence="3">
    <location>
        <begin position="194"/>
        <end position="342"/>
    </location>
</feature>
<feature type="domain" description="N-acetyltransferase" evidence="3">
    <location>
        <begin position="24"/>
        <end position="192"/>
    </location>
</feature>
<dbReference type="SUPFAM" id="SSF55729">
    <property type="entry name" value="Acyl-CoA N-acyltransferases (Nat)"/>
    <property type="match status" value="2"/>
</dbReference>
<gene>
    <name evidence="4" type="ORF">HMPREF0044_1374</name>
</gene>
<dbReference type="PANTHER" id="PTHR43072:SF51">
    <property type="entry name" value="ABC SUPERFAMILY TRANSPORT PROTEIN"/>
    <property type="match status" value="1"/>
</dbReference>
<dbReference type="HOGENOM" id="CLU_056890_0_1_11"/>
<evidence type="ECO:0000313" key="4">
    <source>
        <dbReference type="EMBL" id="EEH63450.1"/>
    </source>
</evidence>
<evidence type="ECO:0000256" key="1">
    <source>
        <dbReference type="ARBA" id="ARBA00022679"/>
    </source>
</evidence>
<proteinExistence type="predicted"/>
<dbReference type="OrthoDB" id="9799092at2"/>
<keyword evidence="5" id="KW-1185">Reference proteome</keyword>
<dbReference type="AlphaFoldDB" id="C0W1T4"/>
<dbReference type="PROSITE" id="PS51186">
    <property type="entry name" value="GNAT"/>
    <property type="match status" value="2"/>
</dbReference>
<protein>
    <submittedName>
        <fullName evidence="4">Acetyltransferase, GNAT family</fullName>
    </submittedName>
</protein>
<dbReference type="EMBL" id="ACFG01000034">
    <property type="protein sequence ID" value="EEH63450.1"/>
    <property type="molecule type" value="Genomic_DNA"/>
</dbReference>
<dbReference type="Proteomes" id="UP000010301">
    <property type="component" value="Unassembled WGS sequence"/>
</dbReference>
<organism evidence="4 5">
    <name type="scientific">Gleimia coleocanis DSM 15436</name>
    <dbReference type="NCBI Taxonomy" id="525245"/>
    <lineage>
        <taxon>Bacteria</taxon>
        <taxon>Bacillati</taxon>
        <taxon>Actinomycetota</taxon>
        <taxon>Actinomycetes</taxon>
        <taxon>Actinomycetales</taxon>
        <taxon>Actinomycetaceae</taxon>
        <taxon>Gleimia</taxon>
    </lineage>
</organism>
<dbReference type="Gene3D" id="3.40.630.30">
    <property type="match status" value="1"/>
</dbReference>
<dbReference type="Pfam" id="PF00583">
    <property type="entry name" value="Acetyltransf_1"/>
    <property type="match status" value="2"/>
</dbReference>
<dbReference type="STRING" id="525245.HMPREF0044_1374"/>
<sequence>MNQSLIARLQPADVVEYPKAHLGLTWKRLTAADLAELTLLIRYCETADNALHSVNDQRIALFLEYNLGVLPAEAIVGRDAAGKLVAFAGVEIQIPDEDIARAEVVAFISPDFRGRGIGRAVLKWQESRARQLFVEVLGDDSTLEVRLANLVDAHVDDRRRLYMAAGFSSRRTFEVMYHQFTNTEVEVAQPCNGYIIQPWAVVSDATLQQVHDQAFKDHWGTKEEARSWWLLSRPGLDPRWSFVALDPEGTVVGYVMVCRHPARWVQAQRSEAYIELLGVSPDARAHGLGKALLTSAMAAAQAAGVEAIGLDVDRDNPHGARDFYERMGFATEGYQIYYALDL</sequence>
<dbReference type="CDD" id="cd04301">
    <property type="entry name" value="NAT_SF"/>
    <property type="match status" value="2"/>
</dbReference>
<reference evidence="4 5" key="1">
    <citation type="submission" date="2009-01" db="EMBL/GenBank/DDBJ databases">
        <authorList>
            <person name="Qin X."/>
            <person name="Bachman B."/>
            <person name="Battles P."/>
            <person name="Bell A."/>
            <person name="Bess C."/>
            <person name="Bickham C."/>
            <person name="Chaboub L."/>
            <person name="Chen D."/>
            <person name="Coyle M."/>
            <person name="Deiros D.R."/>
            <person name="Dinh H."/>
            <person name="Forbes L."/>
            <person name="Fowler G."/>
            <person name="Francisco L."/>
            <person name="Fu Q."/>
            <person name="Gubbala S."/>
            <person name="Hale W."/>
            <person name="Han Y."/>
            <person name="Hemphill L."/>
            <person name="Highlander S.K."/>
            <person name="Hirani K."/>
            <person name="Hogues M."/>
            <person name="Jackson L."/>
            <person name="Jakkamsetti A."/>
            <person name="Javaid M."/>
            <person name="Jiang H."/>
            <person name="Korchina V."/>
            <person name="Kovar C."/>
            <person name="Lara F."/>
            <person name="Lee S."/>
            <person name="Mata R."/>
            <person name="Mathew T."/>
            <person name="Moen C."/>
            <person name="Morales K."/>
            <person name="Munidasa M."/>
            <person name="Nazareth L."/>
            <person name="Ngo R."/>
            <person name="Nguyen L."/>
            <person name="Okwuonu G."/>
            <person name="Ongeri F."/>
            <person name="Patil S."/>
            <person name="Petrosino J."/>
            <person name="Pham C."/>
            <person name="Pham P."/>
            <person name="Pu L.-L."/>
            <person name="Puazo M."/>
            <person name="Raj R."/>
            <person name="Reid J."/>
            <person name="Rouhana J."/>
            <person name="Saada N."/>
            <person name="Shang Y."/>
            <person name="Simmons D."/>
            <person name="Thornton R."/>
            <person name="Warren J."/>
            <person name="Weissenberger G."/>
            <person name="Zhang J."/>
            <person name="Zhang L."/>
            <person name="Zhou C."/>
            <person name="Zhu D."/>
            <person name="Muzny D."/>
            <person name="Worley K."/>
            <person name="Gibbs R."/>
        </authorList>
    </citation>
    <scope>NUCLEOTIDE SEQUENCE [LARGE SCALE GENOMIC DNA]</scope>
    <source>
        <strain evidence="4 5">DSM 15436</strain>
    </source>
</reference>
<evidence type="ECO:0000259" key="3">
    <source>
        <dbReference type="PROSITE" id="PS51186"/>
    </source>
</evidence>
<dbReference type="eggNOG" id="COG0456">
    <property type="taxonomic scope" value="Bacteria"/>
</dbReference>
<accession>C0W1T4</accession>
<dbReference type="PANTHER" id="PTHR43072">
    <property type="entry name" value="N-ACETYLTRANSFERASE"/>
    <property type="match status" value="1"/>
</dbReference>
<name>C0W1T4_9ACTO</name>
<keyword evidence="2" id="KW-0012">Acyltransferase</keyword>
<dbReference type="GO" id="GO:0016747">
    <property type="term" value="F:acyltransferase activity, transferring groups other than amino-acyl groups"/>
    <property type="evidence" value="ECO:0007669"/>
    <property type="project" value="InterPro"/>
</dbReference>